<keyword evidence="1" id="KW-0175">Coiled coil</keyword>
<evidence type="ECO:0000313" key="3">
    <source>
        <dbReference type="EMBL" id="CAF4896270.1"/>
    </source>
</evidence>
<name>A0A8S3CCZ1_9BILA</name>
<dbReference type="InterPro" id="IPR046347">
    <property type="entry name" value="bZIP_sf"/>
</dbReference>
<protein>
    <recommendedName>
        <fullName evidence="5">BZIP domain-containing protein</fullName>
    </recommendedName>
</protein>
<sequence>SFVNIKTLVYSTEMLQDNSDNEPQQITRSESCSSHSRSSSNAGSYIVDYGPVRVRHRRSVSRTIATGRRSKDELLHGVDAMKRELRRIKNRVAARELKKARDQIEVDLLEEIKKLERQQYDLEEQHKELEDRKAHLNRALYNAKQAPLIPLITDINIPIIFGPQKRRDLMIDLRPLLEMLDEQPSTSDD</sequence>
<reference evidence="3" key="1">
    <citation type="submission" date="2021-02" db="EMBL/GenBank/DDBJ databases">
        <authorList>
            <person name="Nowell W R."/>
        </authorList>
    </citation>
    <scope>NUCLEOTIDE SEQUENCE</scope>
</reference>
<feature type="compositionally biased region" description="Polar residues" evidence="2">
    <location>
        <begin position="16"/>
        <end position="28"/>
    </location>
</feature>
<comment type="caution">
    <text evidence="3">The sequence shown here is derived from an EMBL/GenBank/DDBJ whole genome shotgun (WGS) entry which is preliminary data.</text>
</comment>
<evidence type="ECO:0000256" key="2">
    <source>
        <dbReference type="SAM" id="MobiDB-lite"/>
    </source>
</evidence>
<organism evidence="3 4">
    <name type="scientific">Rotaria magnacalcarata</name>
    <dbReference type="NCBI Taxonomy" id="392030"/>
    <lineage>
        <taxon>Eukaryota</taxon>
        <taxon>Metazoa</taxon>
        <taxon>Spiralia</taxon>
        <taxon>Gnathifera</taxon>
        <taxon>Rotifera</taxon>
        <taxon>Eurotatoria</taxon>
        <taxon>Bdelloidea</taxon>
        <taxon>Philodinida</taxon>
        <taxon>Philodinidae</taxon>
        <taxon>Rotaria</taxon>
    </lineage>
</organism>
<dbReference type="EMBL" id="CAJOBJ010174681">
    <property type="protein sequence ID" value="CAF4896270.1"/>
    <property type="molecule type" value="Genomic_DNA"/>
</dbReference>
<accession>A0A8S3CCZ1</accession>
<feature type="non-terminal residue" evidence="3">
    <location>
        <position position="1"/>
    </location>
</feature>
<evidence type="ECO:0000313" key="4">
    <source>
        <dbReference type="Proteomes" id="UP000681720"/>
    </source>
</evidence>
<proteinExistence type="predicted"/>
<feature type="region of interest" description="Disordered" evidence="2">
    <location>
        <begin position="16"/>
        <end position="44"/>
    </location>
</feature>
<dbReference type="SUPFAM" id="SSF57959">
    <property type="entry name" value="Leucine zipper domain"/>
    <property type="match status" value="1"/>
</dbReference>
<dbReference type="GO" id="GO:0003700">
    <property type="term" value="F:DNA-binding transcription factor activity"/>
    <property type="evidence" value="ECO:0007669"/>
    <property type="project" value="InterPro"/>
</dbReference>
<feature type="coiled-coil region" evidence="1">
    <location>
        <begin position="71"/>
        <end position="146"/>
    </location>
</feature>
<gene>
    <name evidence="3" type="ORF">GIL414_LOCUS51592</name>
</gene>
<dbReference type="AlphaFoldDB" id="A0A8S3CCZ1"/>
<evidence type="ECO:0000256" key="1">
    <source>
        <dbReference type="SAM" id="Coils"/>
    </source>
</evidence>
<dbReference type="Proteomes" id="UP000681720">
    <property type="component" value="Unassembled WGS sequence"/>
</dbReference>
<evidence type="ECO:0008006" key="5">
    <source>
        <dbReference type="Google" id="ProtNLM"/>
    </source>
</evidence>
<feature type="compositionally biased region" description="Low complexity" evidence="2">
    <location>
        <begin position="29"/>
        <end position="44"/>
    </location>
</feature>